<dbReference type="NCBIfam" id="TIGR01549">
    <property type="entry name" value="HAD-SF-IA-v1"/>
    <property type="match status" value="1"/>
</dbReference>
<keyword evidence="2" id="KW-1185">Reference proteome</keyword>
<protein>
    <submittedName>
        <fullName evidence="1">HAD superfamily hydrolase (TIGR01509 family)/HAD superfamily hydrolase (TIGR01549 family)</fullName>
    </submittedName>
</protein>
<organism evidence="1 2">
    <name type="scientific">Saccharopolyspora spinosa</name>
    <dbReference type="NCBI Taxonomy" id="60894"/>
    <lineage>
        <taxon>Bacteria</taxon>
        <taxon>Bacillati</taxon>
        <taxon>Actinomycetota</taxon>
        <taxon>Actinomycetes</taxon>
        <taxon>Pseudonocardiales</taxon>
        <taxon>Pseudonocardiaceae</taxon>
        <taxon>Saccharopolyspora</taxon>
    </lineage>
</organism>
<evidence type="ECO:0000313" key="1">
    <source>
        <dbReference type="EMBL" id="PKW13891.1"/>
    </source>
</evidence>
<dbReference type="Gene3D" id="3.40.50.1000">
    <property type="entry name" value="HAD superfamily/HAD-like"/>
    <property type="match status" value="1"/>
</dbReference>
<dbReference type="AlphaFoldDB" id="A0A2N3XTE5"/>
<dbReference type="SFLD" id="SFLDG01129">
    <property type="entry name" value="C1.5:_HAD__Beta-PGM__Phosphata"/>
    <property type="match status" value="1"/>
</dbReference>
<evidence type="ECO:0000313" key="2">
    <source>
        <dbReference type="Proteomes" id="UP000233786"/>
    </source>
</evidence>
<dbReference type="Pfam" id="PF00702">
    <property type="entry name" value="Hydrolase"/>
    <property type="match status" value="1"/>
</dbReference>
<reference evidence="1" key="1">
    <citation type="submission" date="2017-12" db="EMBL/GenBank/DDBJ databases">
        <title>Sequencing the genomes of 1000 Actinobacteria strains.</title>
        <authorList>
            <person name="Klenk H.-P."/>
        </authorList>
    </citation>
    <scope>NUCLEOTIDE SEQUENCE [LARGE SCALE GENOMIC DNA]</scope>
    <source>
        <strain evidence="1">DSM 44228</strain>
    </source>
</reference>
<accession>A0A2N3XTE5</accession>
<dbReference type="EMBL" id="PJNB01000001">
    <property type="protein sequence ID" value="PKW13891.1"/>
    <property type="molecule type" value="Genomic_DNA"/>
</dbReference>
<dbReference type="PANTHER" id="PTHR46649">
    <property type="match status" value="1"/>
</dbReference>
<gene>
    <name evidence="1" type="ORF">A8926_1459</name>
</gene>
<dbReference type="InterPro" id="IPR036412">
    <property type="entry name" value="HAD-like_sf"/>
</dbReference>
<dbReference type="PANTHER" id="PTHR46649:SF4">
    <property type="entry name" value="HALOACID DEHALOGENASE-LIKE HYDROLASE (HAD) SUPERFAMILY PROTEIN"/>
    <property type="match status" value="1"/>
</dbReference>
<name>A0A2N3XTE5_SACSN</name>
<dbReference type="InterPro" id="IPR006439">
    <property type="entry name" value="HAD-SF_hydro_IA"/>
</dbReference>
<dbReference type="Proteomes" id="UP000233786">
    <property type="component" value="Unassembled WGS sequence"/>
</dbReference>
<proteinExistence type="predicted"/>
<dbReference type="STRING" id="994479.GCA_000194155_04170"/>
<dbReference type="InterPro" id="IPR023214">
    <property type="entry name" value="HAD_sf"/>
</dbReference>
<comment type="caution">
    <text evidence="1">The sequence shown here is derived from an EMBL/GenBank/DDBJ whole genome shotgun (WGS) entry which is preliminary data.</text>
</comment>
<dbReference type="SFLD" id="SFLDS00003">
    <property type="entry name" value="Haloacid_Dehalogenase"/>
    <property type="match status" value="1"/>
</dbReference>
<dbReference type="GO" id="GO:0016787">
    <property type="term" value="F:hydrolase activity"/>
    <property type="evidence" value="ECO:0007669"/>
    <property type="project" value="UniProtKB-KW"/>
</dbReference>
<keyword evidence="1" id="KW-0378">Hydrolase</keyword>
<dbReference type="NCBIfam" id="TIGR01509">
    <property type="entry name" value="HAD-SF-IA-v3"/>
    <property type="match status" value="1"/>
</dbReference>
<dbReference type="SUPFAM" id="SSF56784">
    <property type="entry name" value="HAD-like"/>
    <property type="match status" value="1"/>
</dbReference>
<sequence>MSLDACPCSARSSPLTLDLVTLRAVLFDFSGTLFRLEEDESWFSDLADADGTLFDLAAQAEVMRRMTAPVGQVVQLGPEFRDAWENRDLDPALHRKVYLEVLRSSGVLDGQAERLYERLIDTDFWTPYPDAADVLRRVHEAGIKIGVISNIAFDIRPAFERIGVTRYVDEFLLSYLEGVIKPDSKIFLRACERLDVAPGEALMVGDSEEADGGAAAVGCQVAIVDPVSTTERPDGLLTAVRDVLR</sequence>